<reference evidence="12" key="1">
    <citation type="submission" date="2017-05" db="EMBL/GenBank/DDBJ databases">
        <title>Draft genome sequence of Geobacter pelophilus, a iron(III)-reducing bacteria.</title>
        <authorList>
            <person name="Aoyagi T."/>
            <person name="Koike H."/>
            <person name="Morita T."/>
            <person name="Sato Y."/>
            <person name="Habe H."/>
            <person name="Hori T."/>
        </authorList>
    </citation>
    <scope>NUCLEOTIDE SEQUENCE [LARGE SCALE GENOMIC DNA]</scope>
    <source>
        <strain evidence="12">Drf2</strain>
    </source>
</reference>
<proteinExistence type="predicted"/>
<evidence type="ECO:0000313" key="12">
    <source>
        <dbReference type="Proteomes" id="UP000194153"/>
    </source>
</evidence>
<organism evidence="11 12">
    <name type="scientific">Geoanaerobacter pelophilus</name>
    <dbReference type="NCBI Taxonomy" id="60036"/>
    <lineage>
        <taxon>Bacteria</taxon>
        <taxon>Pseudomonadati</taxon>
        <taxon>Thermodesulfobacteriota</taxon>
        <taxon>Desulfuromonadia</taxon>
        <taxon>Geobacterales</taxon>
        <taxon>Geobacteraceae</taxon>
        <taxon>Geoanaerobacter</taxon>
    </lineage>
</organism>
<comment type="caution">
    <text evidence="11">The sequence shown here is derived from an EMBL/GenBank/DDBJ whole genome shotgun (WGS) entry which is preliminary data.</text>
</comment>
<keyword evidence="8" id="KW-0408">Iron</keyword>
<evidence type="ECO:0000256" key="4">
    <source>
        <dbReference type="ARBA" id="ARBA00022485"/>
    </source>
</evidence>
<keyword evidence="5" id="KW-0479">Metal-binding</keyword>
<evidence type="ECO:0000259" key="10">
    <source>
        <dbReference type="PROSITE" id="PS51379"/>
    </source>
</evidence>
<feature type="domain" description="4Fe-4S ferredoxin-type" evidence="10">
    <location>
        <begin position="25"/>
        <end position="54"/>
    </location>
</feature>
<evidence type="ECO:0000256" key="9">
    <source>
        <dbReference type="ARBA" id="ARBA00023014"/>
    </source>
</evidence>
<dbReference type="EMBL" id="BDQG01000001">
    <property type="protein sequence ID" value="GAW67122.1"/>
    <property type="molecule type" value="Genomic_DNA"/>
</dbReference>
<keyword evidence="4" id="KW-0004">4Fe-4S</keyword>
<evidence type="ECO:0000256" key="2">
    <source>
        <dbReference type="ARBA" id="ARBA00003532"/>
    </source>
</evidence>
<comment type="cofactor">
    <cofactor evidence="1">
        <name>[4Fe-4S] cluster</name>
        <dbReference type="ChEBI" id="CHEBI:49883"/>
    </cofactor>
</comment>
<evidence type="ECO:0000256" key="8">
    <source>
        <dbReference type="ARBA" id="ARBA00023004"/>
    </source>
</evidence>
<sequence length="94" mass="10412">MHKGERNMAYITGLTKDKKEWTPQFIVSIDAETCIGCGRCFKVCAHDVLTFEEVDEDDSAKMFMTVSNPGNCIGCQACGRTCSKKCFTFQPVSA</sequence>
<feature type="domain" description="4Fe-4S ferredoxin-type" evidence="10">
    <location>
        <begin position="62"/>
        <end position="92"/>
    </location>
</feature>
<evidence type="ECO:0000313" key="11">
    <source>
        <dbReference type="EMBL" id="GAW67122.1"/>
    </source>
</evidence>
<keyword evidence="7" id="KW-0249">Electron transport</keyword>
<accession>A0ABQ0MJY7</accession>
<comment type="function">
    <text evidence="2">Ferredoxins are iron-sulfur proteins that transfer electrons in a wide variety of metabolic reactions.</text>
</comment>
<name>A0ABQ0MJY7_9BACT</name>
<keyword evidence="12" id="KW-1185">Reference proteome</keyword>
<evidence type="ECO:0000256" key="7">
    <source>
        <dbReference type="ARBA" id="ARBA00022982"/>
    </source>
</evidence>
<dbReference type="PANTHER" id="PTHR43687:SF1">
    <property type="entry name" value="FERREDOXIN III"/>
    <property type="match status" value="1"/>
</dbReference>
<dbReference type="Proteomes" id="UP000194153">
    <property type="component" value="Unassembled WGS sequence"/>
</dbReference>
<keyword evidence="9" id="KW-0411">Iron-sulfur</keyword>
<evidence type="ECO:0000256" key="5">
    <source>
        <dbReference type="ARBA" id="ARBA00022723"/>
    </source>
</evidence>
<dbReference type="InterPro" id="IPR050572">
    <property type="entry name" value="Fe-S_Ferredoxin"/>
</dbReference>
<dbReference type="PROSITE" id="PS51379">
    <property type="entry name" value="4FE4S_FER_2"/>
    <property type="match status" value="2"/>
</dbReference>
<keyword evidence="6" id="KW-0677">Repeat</keyword>
<protein>
    <submittedName>
        <fullName evidence="11">Ferredoxin</fullName>
    </submittedName>
</protein>
<dbReference type="Pfam" id="PF12838">
    <property type="entry name" value="Fer4_7"/>
    <property type="match status" value="1"/>
</dbReference>
<dbReference type="NCBIfam" id="TIGR02936">
    <property type="entry name" value="fdxN_nitrog"/>
    <property type="match status" value="1"/>
</dbReference>
<gene>
    <name evidence="11" type="ORF">GPEL0_01f2789</name>
</gene>
<keyword evidence="3" id="KW-0813">Transport</keyword>
<dbReference type="InterPro" id="IPR014283">
    <property type="entry name" value="FdIII_4_nif"/>
</dbReference>
<dbReference type="PANTHER" id="PTHR43687">
    <property type="entry name" value="ADENYLYLSULFATE REDUCTASE, BETA SUBUNIT"/>
    <property type="match status" value="1"/>
</dbReference>
<dbReference type="SUPFAM" id="SSF54862">
    <property type="entry name" value="4Fe-4S ferredoxins"/>
    <property type="match status" value="1"/>
</dbReference>
<evidence type="ECO:0000256" key="1">
    <source>
        <dbReference type="ARBA" id="ARBA00001966"/>
    </source>
</evidence>
<dbReference type="InterPro" id="IPR017896">
    <property type="entry name" value="4Fe4S_Fe-S-bd"/>
</dbReference>
<evidence type="ECO:0000256" key="6">
    <source>
        <dbReference type="ARBA" id="ARBA00022737"/>
    </source>
</evidence>
<dbReference type="Gene3D" id="3.30.70.20">
    <property type="match status" value="1"/>
</dbReference>
<evidence type="ECO:0000256" key="3">
    <source>
        <dbReference type="ARBA" id="ARBA00022448"/>
    </source>
</evidence>